<dbReference type="Pfam" id="PF00160">
    <property type="entry name" value="Pro_isomerase"/>
    <property type="match status" value="1"/>
</dbReference>
<evidence type="ECO:0000259" key="5">
    <source>
        <dbReference type="PROSITE" id="PS50072"/>
    </source>
</evidence>
<organism evidence="6 7">
    <name type="scientific">Pelobium manganitolerans</name>
    <dbReference type="NCBI Taxonomy" id="1842495"/>
    <lineage>
        <taxon>Bacteria</taxon>
        <taxon>Pseudomonadati</taxon>
        <taxon>Bacteroidota</taxon>
        <taxon>Sphingobacteriia</taxon>
        <taxon>Sphingobacteriales</taxon>
        <taxon>Sphingobacteriaceae</taxon>
        <taxon>Pelobium</taxon>
    </lineage>
</organism>
<dbReference type="AlphaFoldDB" id="A0A419S1M4"/>
<evidence type="ECO:0000313" key="7">
    <source>
        <dbReference type="Proteomes" id="UP000283433"/>
    </source>
</evidence>
<dbReference type="PANTHER" id="PTHR45625:SF4">
    <property type="entry name" value="PEPTIDYLPROLYL ISOMERASE DOMAIN AND WD REPEAT-CONTAINING PROTEIN 1"/>
    <property type="match status" value="1"/>
</dbReference>
<evidence type="ECO:0000256" key="3">
    <source>
        <dbReference type="ARBA" id="ARBA00023235"/>
    </source>
</evidence>
<dbReference type="Proteomes" id="UP000283433">
    <property type="component" value="Unassembled WGS sequence"/>
</dbReference>
<dbReference type="PROSITE" id="PS50072">
    <property type="entry name" value="CSA_PPIASE_2"/>
    <property type="match status" value="1"/>
</dbReference>
<dbReference type="Gene3D" id="2.40.100.10">
    <property type="entry name" value="Cyclophilin-like"/>
    <property type="match status" value="1"/>
</dbReference>
<dbReference type="RefSeq" id="WP_120183205.1">
    <property type="nucleotide sequence ID" value="NZ_MBTA01000030.1"/>
</dbReference>
<name>A0A419S1M4_9SPHI</name>
<dbReference type="InterPro" id="IPR002130">
    <property type="entry name" value="Cyclophilin-type_PPIase_dom"/>
</dbReference>
<feature type="chain" id="PRO_5019183647" description="peptidylprolyl isomerase" evidence="4">
    <location>
        <begin position="19"/>
        <end position="230"/>
    </location>
</feature>
<dbReference type="GO" id="GO:0003755">
    <property type="term" value="F:peptidyl-prolyl cis-trans isomerase activity"/>
    <property type="evidence" value="ECO:0007669"/>
    <property type="project" value="UniProtKB-KW"/>
</dbReference>
<keyword evidence="4" id="KW-0732">Signal</keyword>
<feature type="signal peptide" evidence="4">
    <location>
        <begin position="1"/>
        <end position="18"/>
    </location>
</feature>
<dbReference type="EC" id="5.2.1.8" evidence="1"/>
<sequence length="230" mass="25539">MTKFFTLLFTLFCFTAFAAKPKNTYIKIITNYGTVYLKLYNETPKHRDNFIKLAKEGTLDSTLFHRVIQNFMIQGGDPLSKTAKPGEQLGSGDIGYTIPAEFVPGIFHKRGALASARDNNPAKASSGSQFYIVQGKKYTDAELDGMNAGRAETWKITPQQREVYKTSGGAPFLDGSYTVFGEVVKGMQMVDNICTVKTDRSDRPLTDIKMSVSLVEGKELKHLLKDLKGN</sequence>
<dbReference type="OrthoDB" id="9807797at2"/>
<evidence type="ECO:0000256" key="4">
    <source>
        <dbReference type="SAM" id="SignalP"/>
    </source>
</evidence>
<dbReference type="InterPro" id="IPR044666">
    <property type="entry name" value="Cyclophilin_A-like"/>
</dbReference>
<evidence type="ECO:0000256" key="2">
    <source>
        <dbReference type="ARBA" id="ARBA00023110"/>
    </source>
</evidence>
<feature type="domain" description="PPIase cyclophilin-type" evidence="5">
    <location>
        <begin position="30"/>
        <end position="215"/>
    </location>
</feature>
<dbReference type="PANTHER" id="PTHR45625">
    <property type="entry name" value="PEPTIDYL-PROLYL CIS-TRANS ISOMERASE-RELATED"/>
    <property type="match status" value="1"/>
</dbReference>
<protein>
    <recommendedName>
        <fullName evidence="1">peptidylprolyl isomerase</fullName>
        <ecNumber evidence="1">5.2.1.8</ecNumber>
    </recommendedName>
</protein>
<evidence type="ECO:0000313" key="6">
    <source>
        <dbReference type="EMBL" id="RKD12383.1"/>
    </source>
</evidence>
<dbReference type="CDD" id="cd00317">
    <property type="entry name" value="cyclophilin"/>
    <property type="match status" value="1"/>
</dbReference>
<evidence type="ECO:0000256" key="1">
    <source>
        <dbReference type="ARBA" id="ARBA00013194"/>
    </source>
</evidence>
<keyword evidence="3 6" id="KW-0413">Isomerase</keyword>
<keyword evidence="7" id="KW-1185">Reference proteome</keyword>
<reference evidence="6 7" key="1">
    <citation type="submission" date="2016-07" db="EMBL/GenBank/DDBJ databases">
        <title>Genome of Pelobium manganitolerans.</title>
        <authorList>
            <person name="Wu S."/>
            <person name="Wang G."/>
        </authorList>
    </citation>
    <scope>NUCLEOTIDE SEQUENCE [LARGE SCALE GENOMIC DNA]</scope>
    <source>
        <strain evidence="6 7">YS-25</strain>
    </source>
</reference>
<dbReference type="EMBL" id="MBTA01000030">
    <property type="protein sequence ID" value="RKD12383.1"/>
    <property type="molecule type" value="Genomic_DNA"/>
</dbReference>
<dbReference type="SUPFAM" id="SSF50891">
    <property type="entry name" value="Cyclophilin-like"/>
    <property type="match status" value="1"/>
</dbReference>
<proteinExistence type="predicted"/>
<keyword evidence="2" id="KW-0697">Rotamase</keyword>
<accession>A0A419S1M4</accession>
<comment type="caution">
    <text evidence="6">The sequence shown here is derived from an EMBL/GenBank/DDBJ whole genome shotgun (WGS) entry which is preliminary data.</text>
</comment>
<dbReference type="InterPro" id="IPR029000">
    <property type="entry name" value="Cyclophilin-like_dom_sf"/>
</dbReference>
<gene>
    <name evidence="6" type="ORF">BCY91_12090</name>
</gene>